<comment type="subunit">
    <text evidence="9">Monomer.</text>
</comment>
<dbReference type="EC" id="2.5.1.19" evidence="9"/>
<dbReference type="InterPro" id="IPR013792">
    <property type="entry name" value="RNA3'P_cycl/enolpyr_Trfase_a/b"/>
</dbReference>
<dbReference type="PROSITE" id="PS00885">
    <property type="entry name" value="EPSP_SYNTHASE_2"/>
    <property type="match status" value="1"/>
</dbReference>
<keyword evidence="5 9" id="KW-0028">Amino-acid biosynthesis</keyword>
<comment type="function">
    <text evidence="1 9">Catalyzes the transfer of the enolpyruvyl moiety of phosphoenolpyruvate (PEP) to the 5-hydroxyl of shikimate-3-phosphate (S3P) to produce enolpyruvyl shikimate-3-phosphate and inorganic phosphate.</text>
</comment>
<evidence type="ECO:0000256" key="9">
    <source>
        <dbReference type="HAMAP-Rule" id="MF_00210"/>
    </source>
</evidence>
<evidence type="ECO:0000256" key="7">
    <source>
        <dbReference type="ARBA" id="ARBA00023141"/>
    </source>
</evidence>
<feature type="binding site" evidence="9">
    <location>
        <position position="342"/>
    </location>
    <ligand>
        <name>3-phosphoshikimate</name>
        <dbReference type="ChEBI" id="CHEBI:145989"/>
    </ligand>
</feature>
<dbReference type="Pfam" id="PF00275">
    <property type="entry name" value="EPSP_synthase"/>
    <property type="match status" value="1"/>
</dbReference>
<protein>
    <recommendedName>
        <fullName evidence="9">3-phosphoshikimate 1-carboxyvinyltransferase</fullName>
        <ecNumber evidence="9">2.5.1.19</ecNumber>
    </recommendedName>
    <alternativeName>
        <fullName evidence="9">5-enolpyruvylshikimate-3-phosphate synthase</fullName>
        <shortName evidence="9">EPSP synthase</shortName>
        <shortName evidence="9">EPSPS</shortName>
    </alternativeName>
</protein>
<feature type="binding site" evidence="9">
    <location>
        <position position="346"/>
    </location>
    <ligand>
        <name>phosphoenolpyruvate</name>
        <dbReference type="ChEBI" id="CHEBI:58702"/>
    </ligand>
</feature>
<evidence type="ECO:0000256" key="2">
    <source>
        <dbReference type="ARBA" id="ARBA00004811"/>
    </source>
</evidence>
<dbReference type="SUPFAM" id="SSF55205">
    <property type="entry name" value="EPT/RTPC-like"/>
    <property type="match status" value="1"/>
</dbReference>
<dbReference type="FunFam" id="3.65.10.10:FF:000006">
    <property type="entry name" value="3-phosphoshikimate 1-carboxyvinyltransferase"/>
    <property type="match status" value="1"/>
</dbReference>
<sequence length="428" mass="46878">MFEIKPAGALKGVLRVPSDKSISHRAIMLGSLNKGLIKVKNFLRSEDCMNTLKAFRMLGVDIEDDGEIITIKGKGKFLKEPFDIIDLGNSGTSIRLISGILSGQNFYSVLTGDKYLRKRPMDRIAIPLRRMGATIYGRENGKYPPLTIVGKYPLSGIFYESPKASAQVKSAILLAGLFTDEPVSVIEPSKSRDHTEKMLEAFGVDVEIDGLKVSLGKNRELEADMEIDVPADISSAAFFMVAAAVVPGSELVLKDVILNPTRTGILDVMKRMGVKFSVENEREVSGEWIGDIKVVYSENLKGVTIEGDIIPRLIDEIPVIAVLATQAEGETVIKDASELRVKESDRIKTVVSNLKNIGAEVEELEDGMVIKGKTKLKGGKVSSFGDHRIAMSFMIARLISENGVIVDDIECINTSYPEFIENLKKVLA</sequence>
<dbReference type="AlphaFoldDB" id="A0A238Z5S9"/>
<keyword evidence="6 9" id="KW-0808">Transferase</keyword>
<keyword evidence="7 9" id="KW-0057">Aromatic amino acid biosynthesis</keyword>
<comment type="pathway">
    <text evidence="2 9">Metabolic intermediate biosynthesis; chorismate biosynthesis; chorismate from D-erythrose 4-phosphate and phosphoenolpyruvate: step 6/7.</text>
</comment>
<feature type="binding site" evidence="9">
    <location>
        <position position="167"/>
    </location>
    <ligand>
        <name>3-phosphoshikimate</name>
        <dbReference type="ChEBI" id="CHEBI:145989"/>
    </ligand>
</feature>
<evidence type="ECO:0000313" key="12">
    <source>
        <dbReference type="Proteomes" id="UP000198405"/>
    </source>
</evidence>
<dbReference type="InterPro" id="IPR023193">
    <property type="entry name" value="EPSP_synthase_CS"/>
</dbReference>
<dbReference type="HAMAP" id="MF_00210">
    <property type="entry name" value="EPSP_synth"/>
    <property type="match status" value="1"/>
</dbReference>
<dbReference type="OrthoDB" id="9809920at2"/>
<dbReference type="GO" id="GO:0008652">
    <property type="term" value="P:amino acid biosynthetic process"/>
    <property type="evidence" value="ECO:0007669"/>
    <property type="project" value="UniProtKB-KW"/>
</dbReference>
<keyword evidence="12" id="KW-1185">Reference proteome</keyword>
<evidence type="ECO:0000259" key="10">
    <source>
        <dbReference type="Pfam" id="PF00275"/>
    </source>
</evidence>
<evidence type="ECO:0000256" key="5">
    <source>
        <dbReference type="ARBA" id="ARBA00022605"/>
    </source>
</evidence>
<feature type="binding site" evidence="9">
    <location>
        <position position="119"/>
    </location>
    <ligand>
        <name>phosphoenolpyruvate</name>
        <dbReference type="ChEBI" id="CHEBI:58702"/>
    </ligand>
</feature>
<dbReference type="PIRSF" id="PIRSF000505">
    <property type="entry name" value="EPSPS"/>
    <property type="match status" value="1"/>
</dbReference>
<dbReference type="GO" id="GO:0009423">
    <property type="term" value="P:chorismate biosynthetic process"/>
    <property type="evidence" value="ECO:0007669"/>
    <property type="project" value="UniProtKB-UniRule"/>
</dbReference>
<dbReference type="Proteomes" id="UP000198405">
    <property type="component" value="Unassembled WGS sequence"/>
</dbReference>
<gene>
    <name evidence="9" type="primary">aroA</name>
    <name evidence="11" type="ORF">SAMN06265340_10690</name>
</gene>
<feature type="active site" description="Proton acceptor" evidence="9">
    <location>
        <position position="315"/>
    </location>
</feature>
<evidence type="ECO:0000256" key="6">
    <source>
        <dbReference type="ARBA" id="ARBA00022679"/>
    </source>
</evidence>
<dbReference type="InterPro" id="IPR036968">
    <property type="entry name" value="Enolpyruvate_Tfrase_sf"/>
</dbReference>
<evidence type="ECO:0000256" key="8">
    <source>
        <dbReference type="ARBA" id="ARBA00044633"/>
    </source>
</evidence>
<feature type="binding site" evidence="9">
    <location>
        <position position="388"/>
    </location>
    <ligand>
        <name>phosphoenolpyruvate</name>
        <dbReference type="ChEBI" id="CHEBI:58702"/>
    </ligand>
</feature>
<dbReference type="InterPro" id="IPR006264">
    <property type="entry name" value="EPSP_synthase"/>
</dbReference>
<dbReference type="CDD" id="cd01556">
    <property type="entry name" value="EPSP_synthase"/>
    <property type="match status" value="1"/>
</dbReference>
<comment type="subcellular location">
    <subcellularLocation>
        <location evidence="9">Cytoplasm</location>
    </subcellularLocation>
</comment>
<organism evidence="11 12">
    <name type="scientific">Desulfurobacterium atlanticum</name>
    <dbReference type="NCBI Taxonomy" id="240169"/>
    <lineage>
        <taxon>Bacteria</taxon>
        <taxon>Pseudomonadati</taxon>
        <taxon>Aquificota</taxon>
        <taxon>Aquificia</taxon>
        <taxon>Desulfurobacteriales</taxon>
        <taxon>Desulfurobacteriaceae</taxon>
        <taxon>Desulfurobacterium</taxon>
    </lineage>
</organism>
<reference evidence="12" key="1">
    <citation type="submission" date="2017-06" db="EMBL/GenBank/DDBJ databases">
        <authorList>
            <person name="Varghese N."/>
            <person name="Submissions S."/>
        </authorList>
    </citation>
    <scope>NUCLEOTIDE SEQUENCE [LARGE SCALE GENOMIC DNA]</scope>
    <source>
        <strain evidence="12">DSM 15668</strain>
    </source>
</reference>
<feature type="binding site" evidence="9">
    <location>
        <position position="20"/>
    </location>
    <ligand>
        <name>3-phosphoshikimate</name>
        <dbReference type="ChEBI" id="CHEBI:145989"/>
    </ligand>
</feature>
<evidence type="ECO:0000256" key="3">
    <source>
        <dbReference type="ARBA" id="ARBA00009948"/>
    </source>
</evidence>
<dbReference type="PANTHER" id="PTHR21090:SF5">
    <property type="entry name" value="PENTAFUNCTIONAL AROM POLYPEPTIDE"/>
    <property type="match status" value="1"/>
</dbReference>
<dbReference type="UniPathway" id="UPA00053">
    <property type="reaction ID" value="UER00089"/>
</dbReference>
<accession>A0A238Z5S9</accession>
<dbReference type="PROSITE" id="PS00104">
    <property type="entry name" value="EPSP_SYNTHASE_1"/>
    <property type="match status" value="1"/>
</dbReference>
<feature type="binding site" evidence="9">
    <location>
        <position position="91"/>
    </location>
    <ligand>
        <name>phosphoenolpyruvate</name>
        <dbReference type="ChEBI" id="CHEBI:58702"/>
    </ligand>
</feature>
<feature type="binding site" evidence="9">
    <location>
        <position position="165"/>
    </location>
    <ligand>
        <name>3-phosphoshikimate</name>
        <dbReference type="ChEBI" id="CHEBI:145989"/>
    </ligand>
</feature>
<proteinExistence type="inferred from homology"/>
<feature type="binding site" evidence="9">
    <location>
        <position position="21"/>
    </location>
    <ligand>
        <name>3-phosphoshikimate</name>
        <dbReference type="ChEBI" id="CHEBI:145989"/>
    </ligand>
</feature>
<feature type="binding site" evidence="9">
    <location>
        <position position="315"/>
    </location>
    <ligand>
        <name>3-phosphoshikimate</name>
        <dbReference type="ChEBI" id="CHEBI:145989"/>
    </ligand>
</feature>
<feature type="binding site" evidence="9">
    <location>
        <position position="167"/>
    </location>
    <ligand>
        <name>phosphoenolpyruvate</name>
        <dbReference type="ChEBI" id="CHEBI:58702"/>
    </ligand>
</feature>
<feature type="binding site" evidence="9">
    <location>
        <position position="20"/>
    </location>
    <ligand>
        <name>phosphoenolpyruvate</name>
        <dbReference type="ChEBI" id="CHEBI:58702"/>
    </ligand>
</feature>
<dbReference type="RefSeq" id="WP_089323118.1">
    <property type="nucleotide sequence ID" value="NZ_FZOB01000006.1"/>
</dbReference>
<dbReference type="GO" id="GO:0003866">
    <property type="term" value="F:3-phosphoshikimate 1-carboxyvinyltransferase activity"/>
    <property type="evidence" value="ECO:0007669"/>
    <property type="project" value="UniProtKB-UniRule"/>
</dbReference>
<evidence type="ECO:0000256" key="4">
    <source>
        <dbReference type="ARBA" id="ARBA00022490"/>
    </source>
</evidence>
<keyword evidence="4 9" id="KW-0963">Cytoplasm</keyword>
<evidence type="ECO:0000256" key="1">
    <source>
        <dbReference type="ARBA" id="ARBA00002174"/>
    </source>
</evidence>
<comment type="similarity">
    <text evidence="3 9">Belongs to the EPSP synthase family.</text>
</comment>
<dbReference type="FunFam" id="3.65.10.10:FF:000005">
    <property type="entry name" value="3-phosphoshikimate 1-carboxyvinyltransferase"/>
    <property type="match status" value="1"/>
</dbReference>
<feature type="binding site" evidence="9">
    <location>
        <position position="25"/>
    </location>
    <ligand>
        <name>3-phosphoshikimate</name>
        <dbReference type="ChEBI" id="CHEBI:145989"/>
    </ligand>
</feature>
<dbReference type="InterPro" id="IPR001986">
    <property type="entry name" value="Enolpyruvate_Tfrase_dom"/>
</dbReference>
<dbReference type="GO" id="GO:0005737">
    <property type="term" value="C:cytoplasm"/>
    <property type="evidence" value="ECO:0007669"/>
    <property type="project" value="UniProtKB-SubCell"/>
</dbReference>
<dbReference type="NCBIfam" id="TIGR01356">
    <property type="entry name" value="aroA"/>
    <property type="match status" value="1"/>
</dbReference>
<dbReference type="Gene3D" id="3.65.10.10">
    <property type="entry name" value="Enolpyruvate transferase domain"/>
    <property type="match status" value="2"/>
</dbReference>
<comment type="catalytic activity">
    <reaction evidence="8">
        <text>3-phosphoshikimate + phosphoenolpyruvate = 5-O-(1-carboxyvinyl)-3-phosphoshikimate + phosphate</text>
        <dbReference type="Rhea" id="RHEA:21256"/>
        <dbReference type="ChEBI" id="CHEBI:43474"/>
        <dbReference type="ChEBI" id="CHEBI:57701"/>
        <dbReference type="ChEBI" id="CHEBI:58702"/>
        <dbReference type="ChEBI" id="CHEBI:145989"/>
        <dbReference type="EC" id="2.5.1.19"/>
    </reaction>
    <physiologicalReaction direction="left-to-right" evidence="8">
        <dbReference type="Rhea" id="RHEA:21257"/>
    </physiologicalReaction>
</comment>
<name>A0A238Z5S9_9BACT</name>
<dbReference type="PANTHER" id="PTHR21090">
    <property type="entry name" value="AROM/DEHYDROQUINATE SYNTHASE"/>
    <property type="match status" value="1"/>
</dbReference>
<dbReference type="EMBL" id="FZOB01000006">
    <property type="protein sequence ID" value="SNR78650.1"/>
    <property type="molecule type" value="Genomic_DNA"/>
</dbReference>
<comment type="caution">
    <text evidence="9">Lacks conserved residue(s) required for the propagation of feature annotation.</text>
</comment>
<evidence type="ECO:0000313" key="11">
    <source>
        <dbReference type="EMBL" id="SNR78650.1"/>
    </source>
</evidence>
<dbReference type="GO" id="GO:0009073">
    <property type="term" value="P:aromatic amino acid family biosynthetic process"/>
    <property type="evidence" value="ECO:0007669"/>
    <property type="project" value="UniProtKB-KW"/>
</dbReference>
<feature type="domain" description="Enolpyruvate transferase" evidence="10">
    <location>
        <begin position="5"/>
        <end position="423"/>
    </location>
</feature>